<feature type="domain" description="Myb-like" evidence="3">
    <location>
        <begin position="222"/>
        <end position="272"/>
    </location>
</feature>
<protein>
    <submittedName>
        <fullName evidence="5">Uncharacterized protein</fullName>
    </submittedName>
</protein>
<dbReference type="EMBL" id="PYDT01000009">
    <property type="protein sequence ID" value="THU49607.1"/>
    <property type="molecule type" value="Genomic_DNA"/>
</dbReference>
<dbReference type="InterPro" id="IPR050560">
    <property type="entry name" value="MYB_TF"/>
</dbReference>
<keyword evidence="1" id="KW-0238">DNA-binding</keyword>
<organism evidence="5 6">
    <name type="scientific">Musa balbisiana</name>
    <name type="common">Banana</name>
    <dbReference type="NCBI Taxonomy" id="52838"/>
    <lineage>
        <taxon>Eukaryota</taxon>
        <taxon>Viridiplantae</taxon>
        <taxon>Streptophyta</taxon>
        <taxon>Embryophyta</taxon>
        <taxon>Tracheophyta</taxon>
        <taxon>Spermatophyta</taxon>
        <taxon>Magnoliopsida</taxon>
        <taxon>Liliopsida</taxon>
        <taxon>Zingiberales</taxon>
        <taxon>Musaceae</taxon>
        <taxon>Musa</taxon>
    </lineage>
</organism>
<accession>A0A4S8IM62</accession>
<evidence type="ECO:0000256" key="2">
    <source>
        <dbReference type="SAM" id="MobiDB-lite"/>
    </source>
</evidence>
<dbReference type="AlphaFoldDB" id="A0A4S8IM62"/>
<evidence type="ECO:0000259" key="3">
    <source>
        <dbReference type="PROSITE" id="PS50090"/>
    </source>
</evidence>
<dbReference type="GO" id="GO:0000981">
    <property type="term" value="F:DNA-binding transcription factor activity, RNA polymerase II-specific"/>
    <property type="evidence" value="ECO:0007669"/>
    <property type="project" value="TreeGrafter"/>
</dbReference>
<keyword evidence="6" id="KW-1185">Reference proteome</keyword>
<dbReference type="Pfam" id="PF13921">
    <property type="entry name" value="Myb_DNA-bind_6"/>
    <property type="match status" value="1"/>
</dbReference>
<evidence type="ECO:0000313" key="5">
    <source>
        <dbReference type="EMBL" id="THU49607.1"/>
    </source>
</evidence>
<dbReference type="Proteomes" id="UP000317650">
    <property type="component" value="Chromosome 6"/>
</dbReference>
<dbReference type="PANTHER" id="PTHR45614">
    <property type="entry name" value="MYB PROTEIN-RELATED"/>
    <property type="match status" value="1"/>
</dbReference>
<dbReference type="SMART" id="SM00717">
    <property type="entry name" value="SANT"/>
    <property type="match status" value="2"/>
</dbReference>
<dbReference type="InterPro" id="IPR009057">
    <property type="entry name" value="Homeodomain-like_sf"/>
</dbReference>
<sequence length="615" mass="68610">MCIPPPEAPEKPTLTGFPPAEAPFCVFRSKGAIFYAATSGLVDAVAPAGVRFHLLSLFLMRECLWRGKRKKSSEARKWRKYQSNVSFRYRNPMQHKQTSVMGHENCSLSVVWGSYLDRLTHGVLFLSPLRRGRPRSTTTSAAGALLMMKGLEKENDPTSVAPPAVAPPSKKDRHVVTWTPREDDLLREHIALHGTANWRSIAALFNDKTSRQCRRRWYTYVNSECKKGGWSTEEDMLLCEAQKIFGNRWTEIAKVVSGRTDNAVKNRFSTLCKKRAKLEAFSKENKCSSSDLGTTRVIIQDRYAAAALGESSVSNKKIRYHISHPKEIVDRHRKLPGEHVSEQNQQRPPLAALVQNINSINGLTNNTRGSLCDASNKDNQGTFLRKNDPKLTALLQQAESLTSLSMKINAEDSNQSSDEAWKELQDYLIQTEDGESLTRRISRMGCMPDDLRNLIEDVNSTKEEGQQPVRQFDSDEDSQGSSECSTGSTHNVNAGESGSIHHYEDCSLHKDNEVSHLKDDAAHSSMNSSPETILSLSPMPKDEIVNGCTSSEFMSPLQTIPLFQSFADGIPTPVFTSSERNFLLSVLDFSSMGTNTNSSEQPSCKKALFHSFKPS</sequence>
<dbReference type="PROSITE" id="PS50090">
    <property type="entry name" value="MYB_LIKE"/>
    <property type="match status" value="2"/>
</dbReference>
<evidence type="ECO:0000313" key="6">
    <source>
        <dbReference type="Proteomes" id="UP000317650"/>
    </source>
</evidence>
<dbReference type="STRING" id="52838.A0A4S8IM62"/>
<name>A0A4S8IM62_MUSBA</name>
<feature type="compositionally biased region" description="Polar residues" evidence="2">
    <location>
        <begin position="479"/>
        <end position="496"/>
    </location>
</feature>
<dbReference type="CDD" id="cd00167">
    <property type="entry name" value="SANT"/>
    <property type="match status" value="2"/>
</dbReference>
<evidence type="ECO:0000259" key="4">
    <source>
        <dbReference type="PROSITE" id="PS51294"/>
    </source>
</evidence>
<dbReference type="Gene3D" id="1.10.10.60">
    <property type="entry name" value="Homeodomain-like"/>
    <property type="match status" value="2"/>
</dbReference>
<dbReference type="SUPFAM" id="SSF46689">
    <property type="entry name" value="Homeodomain-like"/>
    <property type="match status" value="1"/>
</dbReference>
<feature type="region of interest" description="Disordered" evidence="2">
    <location>
        <begin position="459"/>
        <end position="498"/>
    </location>
</feature>
<reference evidence="5 6" key="1">
    <citation type="journal article" date="2019" name="Nat. Plants">
        <title>Genome sequencing of Musa balbisiana reveals subgenome evolution and function divergence in polyploid bananas.</title>
        <authorList>
            <person name="Yao X."/>
        </authorList>
    </citation>
    <scope>NUCLEOTIDE SEQUENCE [LARGE SCALE GENOMIC DNA]</scope>
    <source>
        <strain evidence="6">cv. DH-PKW</strain>
        <tissue evidence="5">Leaves</tissue>
    </source>
</reference>
<dbReference type="GO" id="GO:0005634">
    <property type="term" value="C:nucleus"/>
    <property type="evidence" value="ECO:0007669"/>
    <property type="project" value="TreeGrafter"/>
</dbReference>
<dbReference type="PROSITE" id="PS51294">
    <property type="entry name" value="HTH_MYB"/>
    <property type="match status" value="2"/>
</dbReference>
<gene>
    <name evidence="5" type="ORF">C4D60_Mb06t11310</name>
</gene>
<feature type="domain" description="HTH myb-type" evidence="4">
    <location>
        <begin position="226"/>
        <end position="276"/>
    </location>
</feature>
<dbReference type="InterPro" id="IPR001005">
    <property type="entry name" value="SANT/Myb"/>
</dbReference>
<comment type="caution">
    <text evidence="5">The sequence shown here is derived from an EMBL/GenBank/DDBJ whole genome shotgun (WGS) entry which is preliminary data.</text>
</comment>
<dbReference type="PANTHER" id="PTHR45614:SF76">
    <property type="entry name" value="TRANSCRIPTION FACTOR MYB124"/>
    <property type="match status" value="1"/>
</dbReference>
<dbReference type="GO" id="GO:0000978">
    <property type="term" value="F:RNA polymerase II cis-regulatory region sequence-specific DNA binding"/>
    <property type="evidence" value="ECO:0007669"/>
    <property type="project" value="TreeGrafter"/>
</dbReference>
<feature type="domain" description="Myb-like" evidence="3">
    <location>
        <begin position="170"/>
        <end position="221"/>
    </location>
</feature>
<dbReference type="InterPro" id="IPR017930">
    <property type="entry name" value="Myb_dom"/>
</dbReference>
<evidence type="ECO:0000256" key="1">
    <source>
        <dbReference type="ARBA" id="ARBA00023125"/>
    </source>
</evidence>
<feature type="domain" description="HTH myb-type" evidence="4">
    <location>
        <begin position="170"/>
        <end position="225"/>
    </location>
</feature>
<proteinExistence type="predicted"/>